<sequence>MNFRGATEPSTSQLLEPFLLQCINWSGTNTSFDELDQQARSYVEDWGREGDHALIAWDGDKAVGAAWARFLPNGYGYIADDIPELGVAVIPEYQGRGIATKLISKLHAKLYDEGIESVCLSVNHGNPAAALFAQLGYITAGESGNSSLMIASI</sequence>
<dbReference type="eggNOG" id="COG0456">
    <property type="taxonomic scope" value="Bacteria"/>
</dbReference>
<dbReference type="CDD" id="cd04301">
    <property type="entry name" value="NAT_SF"/>
    <property type="match status" value="1"/>
</dbReference>
<keyword evidence="3" id="KW-1185">Reference proteome</keyword>
<dbReference type="SUPFAM" id="SSF55729">
    <property type="entry name" value="Acyl-CoA N-acyltransferases (Nat)"/>
    <property type="match status" value="1"/>
</dbReference>
<dbReference type="GO" id="GO:0016747">
    <property type="term" value="F:acyltransferase activity, transferring groups other than amino-acyl groups"/>
    <property type="evidence" value="ECO:0007669"/>
    <property type="project" value="InterPro"/>
</dbReference>
<organism evidence="2 3">
    <name type="scientific">Brevibacterium mcbrellneri ATCC 49030</name>
    <dbReference type="NCBI Taxonomy" id="585530"/>
    <lineage>
        <taxon>Bacteria</taxon>
        <taxon>Bacillati</taxon>
        <taxon>Actinomycetota</taxon>
        <taxon>Actinomycetes</taxon>
        <taxon>Micrococcales</taxon>
        <taxon>Brevibacteriaceae</taxon>
        <taxon>Brevibacterium</taxon>
    </lineage>
</organism>
<dbReference type="RefSeq" id="WP_005886498.1">
    <property type="nucleotide sequence ID" value="NZ_ADNU01000096.1"/>
</dbReference>
<name>D4YR47_9MICO</name>
<evidence type="ECO:0000259" key="1">
    <source>
        <dbReference type="PROSITE" id="PS51186"/>
    </source>
</evidence>
<dbReference type="EMBL" id="ADNU01000096">
    <property type="protein sequence ID" value="EFG46298.1"/>
    <property type="molecule type" value="Genomic_DNA"/>
</dbReference>
<evidence type="ECO:0000313" key="2">
    <source>
        <dbReference type="EMBL" id="EFG46298.1"/>
    </source>
</evidence>
<dbReference type="Pfam" id="PF00583">
    <property type="entry name" value="Acetyltransf_1"/>
    <property type="match status" value="1"/>
</dbReference>
<dbReference type="InterPro" id="IPR016181">
    <property type="entry name" value="Acyl_CoA_acyltransferase"/>
</dbReference>
<accession>D4YR47</accession>
<dbReference type="Proteomes" id="UP000005714">
    <property type="component" value="Unassembled WGS sequence"/>
</dbReference>
<dbReference type="STRING" id="585530.HMPREF0183_2407"/>
<comment type="caution">
    <text evidence="2">The sequence shown here is derived from an EMBL/GenBank/DDBJ whole genome shotgun (WGS) entry which is preliminary data.</text>
</comment>
<protein>
    <submittedName>
        <fullName evidence="2">Acetyltransferase, GNAT family</fullName>
    </submittedName>
</protein>
<feature type="domain" description="N-acetyltransferase" evidence="1">
    <location>
        <begin position="1"/>
        <end position="153"/>
    </location>
</feature>
<dbReference type="AlphaFoldDB" id="D4YR47"/>
<dbReference type="OrthoDB" id="9790865at2"/>
<keyword evidence="2" id="KW-0808">Transferase</keyword>
<dbReference type="PROSITE" id="PS51186">
    <property type="entry name" value="GNAT"/>
    <property type="match status" value="1"/>
</dbReference>
<reference evidence="2 3" key="1">
    <citation type="submission" date="2010-04" db="EMBL/GenBank/DDBJ databases">
        <authorList>
            <person name="Qin X."/>
            <person name="Bachman B."/>
            <person name="Battles P."/>
            <person name="Bell A."/>
            <person name="Bess C."/>
            <person name="Bickham C."/>
            <person name="Chaboub L."/>
            <person name="Chen D."/>
            <person name="Coyle M."/>
            <person name="Deiros D.R."/>
            <person name="Dinh H."/>
            <person name="Forbes L."/>
            <person name="Fowler G."/>
            <person name="Francisco L."/>
            <person name="Fu Q."/>
            <person name="Gubbala S."/>
            <person name="Hale W."/>
            <person name="Han Y."/>
            <person name="Hemphill L."/>
            <person name="Highlander S.K."/>
            <person name="Hirani K."/>
            <person name="Hogues M."/>
            <person name="Jackson L."/>
            <person name="Jakkamsetti A."/>
            <person name="Javaid M."/>
            <person name="Jiang H."/>
            <person name="Korchina V."/>
            <person name="Kovar C."/>
            <person name="Lara F."/>
            <person name="Lee S."/>
            <person name="Mata R."/>
            <person name="Mathew T."/>
            <person name="Moen C."/>
            <person name="Morales K."/>
            <person name="Munidasa M."/>
            <person name="Nazareth L."/>
            <person name="Ngo R."/>
            <person name="Nguyen L."/>
            <person name="Okwuonu G."/>
            <person name="Ongeri F."/>
            <person name="Patil S."/>
            <person name="Petrosino J."/>
            <person name="Pham C."/>
            <person name="Pham P."/>
            <person name="Pu L.-L."/>
            <person name="Puazo M."/>
            <person name="Raj R."/>
            <person name="Reid J."/>
            <person name="Rouhana J."/>
            <person name="Saada N."/>
            <person name="Shang Y."/>
            <person name="Simmons D."/>
            <person name="Thornton R."/>
            <person name="Warren J."/>
            <person name="Weissenberger G."/>
            <person name="Zhang J."/>
            <person name="Zhang L."/>
            <person name="Zhou C."/>
            <person name="Zhu D."/>
            <person name="Muzny D."/>
            <person name="Worley K."/>
            <person name="Gibbs R."/>
        </authorList>
    </citation>
    <scope>NUCLEOTIDE SEQUENCE [LARGE SCALE GENOMIC DNA]</scope>
    <source>
        <strain evidence="2 3">ATCC 49030</strain>
    </source>
</reference>
<proteinExistence type="predicted"/>
<dbReference type="InterPro" id="IPR000182">
    <property type="entry name" value="GNAT_dom"/>
</dbReference>
<gene>
    <name evidence="2" type="ORF">HMPREF0183_2407</name>
</gene>
<evidence type="ECO:0000313" key="3">
    <source>
        <dbReference type="Proteomes" id="UP000005714"/>
    </source>
</evidence>
<dbReference type="Gene3D" id="3.40.630.30">
    <property type="match status" value="1"/>
</dbReference>